<proteinExistence type="inferred from homology"/>
<gene>
    <name evidence="14" type="ORF">SAMN06265360_107147</name>
</gene>
<keyword evidence="8 12" id="KW-0378">Hydrolase</keyword>
<dbReference type="GO" id="GO:0005576">
    <property type="term" value="C:extracellular region"/>
    <property type="evidence" value="ECO:0007669"/>
    <property type="project" value="UniProtKB-SubCell"/>
</dbReference>
<dbReference type="GO" id="GO:0016998">
    <property type="term" value="P:cell wall macromolecule catabolic process"/>
    <property type="evidence" value="ECO:0007669"/>
    <property type="project" value="InterPro"/>
</dbReference>
<dbReference type="EC" id="3.2.1.17" evidence="4 12"/>
<dbReference type="GO" id="GO:0003796">
    <property type="term" value="F:lysozyme activity"/>
    <property type="evidence" value="ECO:0007669"/>
    <property type="project" value="UniProtKB-EC"/>
</dbReference>
<dbReference type="PROSITE" id="PS00953">
    <property type="entry name" value="GLYCOSYL_HYDROL_F25_1"/>
    <property type="match status" value="1"/>
</dbReference>
<dbReference type="SMART" id="SM00641">
    <property type="entry name" value="Glyco_25"/>
    <property type="match status" value="1"/>
</dbReference>
<evidence type="ECO:0000256" key="8">
    <source>
        <dbReference type="ARBA" id="ARBA00022801"/>
    </source>
</evidence>
<dbReference type="PANTHER" id="PTHR34135:SF2">
    <property type="entry name" value="LYSOZYME"/>
    <property type="match status" value="1"/>
</dbReference>
<keyword evidence="5" id="KW-0964">Secreted</keyword>
<dbReference type="InterPro" id="IPR017853">
    <property type="entry name" value="GH"/>
</dbReference>
<dbReference type="GO" id="GO:0042742">
    <property type="term" value="P:defense response to bacterium"/>
    <property type="evidence" value="ECO:0007669"/>
    <property type="project" value="UniProtKB-KW"/>
</dbReference>
<dbReference type="SUPFAM" id="SSF51445">
    <property type="entry name" value="(Trans)glycosidases"/>
    <property type="match status" value="1"/>
</dbReference>
<comment type="subcellular location">
    <subcellularLocation>
        <location evidence="2">Secreted</location>
    </subcellularLocation>
</comment>
<accession>A0A238WRY6</accession>
<evidence type="ECO:0000256" key="3">
    <source>
        <dbReference type="ARBA" id="ARBA00010646"/>
    </source>
</evidence>
<dbReference type="CDD" id="cd06412">
    <property type="entry name" value="GH25_CH-type"/>
    <property type="match status" value="1"/>
</dbReference>
<feature type="region of interest" description="Disordered" evidence="13">
    <location>
        <begin position="151"/>
        <end position="177"/>
    </location>
</feature>
<feature type="compositionally biased region" description="Low complexity" evidence="13">
    <location>
        <begin position="153"/>
        <end position="169"/>
    </location>
</feature>
<comment type="similarity">
    <text evidence="3 12">Belongs to the glycosyl hydrolase 25 family.</text>
</comment>
<keyword evidence="9" id="KW-1015">Disulfide bond</keyword>
<keyword evidence="15" id="KW-1185">Reference proteome</keyword>
<sequence>MPMSRVSRRPGSSTRKALLVAAAGILLLVALFLPHRSAPDGAALTELLLPGGLAGGGNPAREQGRAEVTLPPMPGTFPGQPRPVADSLDVPVGALQPVAEWVHVPLVGPSPGDTGSLRVPVPGLAPTTARLEPPMPGSLRQEGYPTAVRPEAGAEAAGSGRADGATAAARRPEERPATQWGIDVSGWQGDVDWQRWWEEGKRFAYVKATEGTTFTNPYFARQYRGAREAGMIRGAYHFALPDRSGGAAQARHFVANGGHWLPDGRTLPGVLDIEFNPYGETCYGRSPSGVVGWVEDFGDTYERLTGRSPVIYTNTVWWRQCVGQDRELELDNPLWIVRYAAEAGELPPEWDDYTFWQYTTDPLDSNEFNGNYRDLVELAGGWGAEDVPVDGSR</sequence>
<dbReference type="PANTHER" id="PTHR34135">
    <property type="entry name" value="LYSOZYME"/>
    <property type="match status" value="1"/>
</dbReference>
<evidence type="ECO:0000313" key="15">
    <source>
        <dbReference type="Proteomes" id="UP000198348"/>
    </source>
</evidence>
<evidence type="ECO:0000256" key="6">
    <source>
        <dbReference type="ARBA" id="ARBA00022529"/>
    </source>
</evidence>
<dbReference type="InterPro" id="IPR008270">
    <property type="entry name" value="Glyco_hydro_25_AS"/>
</dbReference>
<protein>
    <recommendedName>
        <fullName evidence="4 12">Lysozyme</fullName>
        <ecNumber evidence="4 12">3.2.1.17</ecNumber>
    </recommendedName>
</protein>
<comment type="catalytic activity">
    <reaction evidence="1 12">
        <text>Hydrolysis of (1-&gt;4)-beta-linkages between N-acetylmuramic acid and N-acetyl-D-glucosamine residues in a peptidoglycan and between N-acetyl-D-glucosamine residues in chitodextrins.</text>
        <dbReference type="EC" id="3.2.1.17"/>
    </reaction>
</comment>
<evidence type="ECO:0000256" key="9">
    <source>
        <dbReference type="ARBA" id="ARBA00023157"/>
    </source>
</evidence>
<dbReference type="Pfam" id="PF01183">
    <property type="entry name" value="Glyco_hydro_25"/>
    <property type="match status" value="1"/>
</dbReference>
<evidence type="ECO:0000256" key="12">
    <source>
        <dbReference type="RuleBase" id="RU361176"/>
    </source>
</evidence>
<dbReference type="GO" id="GO:0016052">
    <property type="term" value="P:carbohydrate catabolic process"/>
    <property type="evidence" value="ECO:0007669"/>
    <property type="project" value="TreeGrafter"/>
</dbReference>
<dbReference type="Gene3D" id="3.20.20.80">
    <property type="entry name" value="Glycosidases"/>
    <property type="match status" value="1"/>
</dbReference>
<evidence type="ECO:0000256" key="2">
    <source>
        <dbReference type="ARBA" id="ARBA00004613"/>
    </source>
</evidence>
<dbReference type="InterPro" id="IPR002053">
    <property type="entry name" value="Glyco_hydro_25"/>
</dbReference>
<evidence type="ECO:0000256" key="7">
    <source>
        <dbReference type="ARBA" id="ARBA00022638"/>
    </source>
</evidence>
<keyword evidence="6" id="KW-0929">Antimicrobial</keyword>
<dbReference type="GO" id="GO:0031640">
    <property type="term" value="P:killing of cells of another organism"/>
    <property type="evidence" value="ECO:0007669"/>
    <property type="project" value="UniProtKB-KW"/>
</dbReference>
<dbReference type="FunFam" id="3.20.20.80:FF:000060">
    <property type="entry name" value="Lysozyme M1"/>
    <property type="match status" value="1"/>
</dbReference>
<dbReference type="AlphaFoldDB" id="A0A238WRY6"/>
<name>A0A238WRY6_9PSEU</name>
<dbReference type="PROSITE" id="PS51904">
    <property type="entry name" value="GLYCOSYL_HYDROL_F25_2"/>
    <property type="match status" value="1"/>
</dbReference>
<evidence type="ECO:0000256" key="1">
    <source>
        <dbReference type="ARBA" id="ARBA00000632"/>
    </source>
</evidence>
<dbReference type="InterPro" id="IPR018077">
    <property type="entry name" value="Glyco_hydro_fam25_subgr"/>
</dbReference>
<dbReference type="RefSeq" id="WP_425432287.1">
    <property type="nucleotide sequence ID" value="NZ_FZNW01000007.1"/>
</dbReference>
<reference evidence="14 15" key="1">
    <citation type="submission" date="2017-06" db="EMBL/GenBank/DDBJ databases">
        <authorList>
            <person name="Kim H.J."/>
            <person name="Triplett B.A."/>
        </authorList>
    </citation>
    <scope>NUCLEOTIDE SEQUENCE [LARGE SCALE GENOMIC DNA]</scope>
    <source>
        <strain evidence="14 15">DSM 45207</strain>
    </source>
</reference>
<evidence type="ECO:0000256" key="13">
    <source>
        <dbReference type="SAM" id="MobiDB-lite"/>
    </source>
</evidence>
<evidence type="ECO:0000256" key="10">
    <source>
        <dbReference type="ARBA" id="ARBA00023295"/>
    </source>
</evidence>
<comment type="function">
    <text evidence="11">This enzyme has both lysozyme (acetylmuramidase) and diacetylmuramidase activities.</text>
</comment>
<organism evidence="14 15">
    <name type="scientific">Haloechinothrix alba</name>
    <dbReference type="NCBI Taxonomy" id="664784"/>
    <lineage>
        <taxon>Bacteria</taxon>
        <taxon>Bacillati</taxon>
        <taxon>Actinomycetota</taxon>
        <taxon>Actinomycetes</taxon>
        <taxon>Pseudonocardiales</taxon>
        <taxon>Pseudonocardiaceae</taxon>
        <taxon>Haloechinothrix</taxon>
    </lineage>
</organism>
<keyword evidence="7" id="KW-0081">Bacteriolytic enzyme</keyword>
<evidence type="ECO:0000256" key="11">
    <source>
        <dbReference type="ARBA" id="ARBA00055588"/>
    </source>
</evidence>
<evidence type="ECO:0000256" key="4">
    <source>
        <dbReference type="ARBA" id="ARBA00012732"/>
    </source>
</evidence>
<dbReference type="Proteomes" id="UP000198348">
    <property type="component" value="Unassembled WGS sequence"/>
</dbReference>
<keyword evidence="10 12" id="KW-0326">Glycosidase</keyword>
<dbReference type="GO" id="GO:0009253">
    <property type="term" value="P:peptidoglycan catabolic process"/>
    <property type="evidence" value="ECO:0007669"/>
    <property type="project" value="InterPro"/>
</dbReference>
<evidence type="ECO:0000256" key="5">
    <source>
        <dbReference type="ARBA" id="ARBA00022525"/>
    </source>
</evidence>
<evidence type="ECO:0000313" key="14">
    <source>
        <dbReference type="EMBL" id="SNR49292.1"/>
    </source>
</evidence>
<dbReference type="EMBL" id="FZNW01000007">
    <property type="protein sequence ID" value="SNR49292.1"/>
    <property type="molecule type" value="Genomic_DNA"/>
</dbReference>